<organism evidence="1 2">
    <name type="scientific">Candidatus Magasanikbacteria bacterium RIFCSPHIGHO2_02_FULL_45_10</name>
    <dbReference type="NCBI Taxonomy" id="1798679"/>
    <lineage>
        <taxon>Bacteria</taxon>
        <taxon>Candidatus Magasanikiibacteriota</taxon>
    </lineage>
</organism>
<dbReference type="PANTHER" id="PTHR32432">
    <property type="entry name" value="CELL DIVISION PROTEIN FTSA-RELATED"/>
    <property type="match status" value="1"/>
</dbReference>
<sequence>MLLSNPFTGAFGLEIDDLSLTLIQLVPHKPFQKQSYCSIQTVRSAALPPGAIVNGEIEQPEVVRRKILHLLGADKTYKPLRSRWVVANLPELKTFIKRITVAIPTVDLMSEDVEYHAAKHLPFEMAETFLDWQIIKSGNYSTDLLLAAVPKSISDSYTYLLEASGLNPLALEPESIALSRCLITKSKVYDGEARALLNLGQTHSSIVIYDHGMVQFSTSIPFSAEIAITAIAQRLKIASPKAAELFFKTGVRFIKESSSYLPVIDKLVTSLVEKIKQNLSFYHDHFEGANPITHITMSGSLAELGNLTIILSQKLKISSAAANVWKNVLTESMDDDKKKRGLDMASAIGLALRAAENPLDENV</sequence>
<proteinExistence type="predicted"/>
<dbReference type="Proteomes" id="UP000176413">
    <property type="component" value="Unassembled WGS sequence"/>
</dbReference>
<comment type="caution">
    <text evidence="1">The sequence shown here is derived from an EMBL/GenBank/DDBJ whole genome shotgun (WGS) entry which is preliminary data.</text>
</comment>
<evidence type="ECO:0000313" key="1">
    <source>
        <dbReference type="EMBL" id="OGH69072.1"/>
    </source>
</evidence>
<dbReference type="AlphaFoldDB" id="A0A1F6MBM9"/>
<dbReference type="InterPro" id="IPR050696">
    <property type="entry name" value="FtsA/MreB"/>
</dbReference>
<reference evidence="1 2" key="1">
    <citation type="journal article" date="2016" name="Nat. Commun.">
        <title>Thousands of microbial genomes shed light on interconnected biogeochemical processes in an aquifer system.</title>
        <authorList>
            <person name="Anantharaman K."/>
            <person name="Brown C.T."/>
            <person name="Hug L.A."/>
            <person name="Sharon I."/>
            <person name="Castelle C.J."/>
            <person name="Probst A.J."/>
            <person name="Thomas B.C."/>
            <person name="Singh A."/>
            <person name="Wilkins M.J."/>
            <person name="Karaoz U."/>
            <person name="Brodie E.L."/>
            <person name="Williams K.H."/>
            <person name="Hubbard S.S."/>
            <person name="Banfield J.F."/>
        </authorList>
    </citation>
    <scope>NUCLEOTIDE SEQUENCE [LARGE SCALE GENOMIC DNA]</scope>
</reference>
<dbReference type="Pfam" id="PF11104">
    <property type="entry name" value="PilM_2"/>
    <property type="match status" value="1"/>
</dbReference>
<dbReference type="EMBL" id="MFQA01000018">
    <property type="protein sequence ID" value="OGH69072.1"/>
    <property type="molecule type" value="Genomic_DNA"/>
</dbReference>
<dbReference type="CDD" id="cd24049">
    <property type="entry name" value="ASKHA_NBD_PilM"/>
    <property type="match status" value="1"/>
</dbReference>
<accession>A0A1F6MBM9</accession>
<dbReference type="Gene3D" id="3.30.420.40">
    <property type="match status" value="2"/>
</dbReference>
<protein>
    <recommendedName>
        <fullName evidence="3">SHS2 domain-containing protein</fullName>
    </recommendedName>
</protein>
<dbReference type="InterPro" id="IPR005883">
    <property type="entry name" value="PilM"/>
</dbReference>
<dbReference type="Gene3D" id="3.30.1490.300">
    <property type="match status" value="1"/>
</dbReference>
<name>A0A1F6MBM9_9BACT</name>
<evidence type="ECO:0000313" key="2">
    <source>
        <dbReference type="Proteomes" id="UP000176413"/>
    </source>
</evidence>
<dbReference type="PANTHER" id="PTHR32432:SF3">
    <property type="entry name" value="ETHANOLAMINE UTILIZATION PROTEIN EUTJ"/>
    <property type="match status" value="1"/>
</dbReference>
<evidence type="ECO:0008006" key="3">
    <source>
        <dbReference type="Google" id="ProtNLM"/>
    </source>
</evidence>
<gene>
    <name evidence="1" type="ORF">A3D53_03065</name>
</gene>